<dbReference type="eggNOG" id="ENOG502ZAP2">
    <property type="taxonomic scope" value="Bacteria"/>
</dbReference>
<keyword evidence="2" id="KW-1185">Reference proteome</keyword>
<organism evidence="1 2">
    <name type="scientific">Helicobacter hepaticus (strain ATCC 51449 / 3B1)</name>
    <dbReference type="NCBI Taxonomy" id="235279"/>
    <lineage>
        <taxon>Bacteria</taxon>
        <taxon>Pseudomonadati</taxon>
        <taxon>Campylobacterota</taxon>
        <taxon>Epsilonproteobacteria</taxon>
        <taxon>Campylobacterales</taxon>
        <taxon>Helicobacteraceae</taxon>
        <taxon>Helicobacter</taxon>
    </lineage>
</organism>
<gene>
    <name evidence="1" type="ordered locus">HH_1820</name>
</gene>
<evidence type="ECO:0008006" key="3">
    <source>
        <dbReference type="Google" id="ProtNLM"/>
    </source>
</evidence>
<dbReference type="HOGENOM" id="CLU_102834_0_0_7"/>
<dbReference type="STRING" id="235279.HH_1820"/>
<proteinExistence type="predicted"/>
<dbReference type="KEGG" id="hhe:HH_1820"/>
<accession>Q7VF57</accession>
<dbReference type="Proteomes" id="UP000002495">
    <property type="component" value="Chromosome"/>
</dbReference>
<dbReference type="AlphaFoldDB" id="Q7VF57"/>
<evidence type="ECO:0000313" key="1">
    <source>
        <dbReference type="EMBL" id="AAP78417.1"/>
    </source>
</evidence>
<protein>
    <recommendedName>
        <fullName evidence="3">Outer membrane protein</fullName>
    </recommendedName>
</protein>
<reference evidence="1 2" key="1">
    <citation type="journal article" date="2003" name="Proc. Natl. Acad. Sci. U.S.A.">
        <title>The complete genome sequence of the carcinogenic bacterium Helicobacter hepaticus.</title>
        <authorList>
            <person name="Suerbaum S."/>
            <person name="Josenhans C."/>
            <person name="Sterzenbach T."/>
            <person name="Drescher B."/>
            <person name="Brandt P."/>
            <person name="Bell M."/>
            <person name="Droege M."/>
            <person name="Fartmann B."/>
            <person name="Fischer H.-P."/>
            <person name="Ge Z."/>
            <person name="Hoerster A."/>
            <person name="Holland R."/>
            <person name="Klein K."/>
            <person name="Koenig J."/>
            <person name="Macko L."/>
            <person name="Mendz G.L."/>
            <person name="Nyakatura G."/>
            <person name="Schauer D.B."/>
            <person name="Shen Z."/>
            <person name="Weber J."/>
            <person name="Frosch M."/>
            <person name="Fox J.G."/>
        </authorList>
    </citation>
    <scope>NUCLEOTIDE SEQUENCE [LARGE SCALE GENOMIC DNA]</scope>
    <source>
        <strain evidence="2">ATCC 51449 / 3B1</strain>
    </source>
</reference>
<evidence type="ECO:0000313" key="2">
    <source>
        <dbReference type="Proteomes" id="UP000002495"/>
    </source>
</evidence>
<sequence>MKNSLYRICLILLIYAIGMYGARPMINDDARVVDKHSCQLETWGVYNGKIGEYWILPGCNLFFDVEISMGGMFSNAPIDERLADESFGGRQFVTGAKKVFKDVESDGYSFGLALGNAYNFKRSKHRNEYYMYIPISAAFFDNTLLLHSNLGYKLKRNNGDRQIYNIGLGLEQQITQRLWILGEFFYERFDTPKYQLGLRVWLLQDRIQLDGTYGNAFLGKESWVSLGLRFLAPPMF</sequence>
<dbReference type="EMBL" id="AE017125">
    <property type="protein sequence ID" value="AAP78417.1"/>
    <property type="molecule type" value="Genomic_DNA"/>
</dbReference>
<name>Q7VF57_HELHP</name>
<dbReference type="RefSeq" id="WP_011116659.1">
    <property type="nucleotide sequence ID" value="NC_004917.1"/>
</dbReference>